<dbReference type="Proteomes" id="UP000092445">
    <property type="component" value="Unassembled WGS sequence"/>
</dbReference>
<dbReference type="VEuPathDB" id="VectorBase:GPAI000254"/>
<name>A0A1A9Z0G7_GLOPL</name>
<feature type="domain" description="IstB-like ATP-binding" evidence="1">
    <location>
        <begin position="141"/>
        <end position="311"/>
    </location>
</feature>
<accession>A0A1A9Z0G7</accession>
<reference evidence="2" key="2">
    <citation type="submission" date="2020-05" db="UniProtKB">
        <authorList>
            <consortium name="EnsemblMetazoa"/>
        </authorList>
    </citation>
    <scope>IDENTIFICATION</scope>
    <source>
        <strain evidence="2">IAEA</strain>
    </source>
</reference>
<dbReference type="NCBIfam" id="NF005931">
    <property type="entry name" value="PRK07952.1"/>
    <property type="match status" value="1"/>
</dbReference>
<evidence type="ECO:0000313" key="2">
    <source>
        <dbReference type="EnsemblMetazoa" id="GPAI000254-PA"/>
    </source>
</evidence>
<dbReference type="Gene3D" id="3.40.50.300">
    <property type="entry name" value="P-loop containing nucleotide triphosphate hydrolases"/>
    <property type="match status" value="1"/>
</dbReference>
<proteinExistence type="predicted"/>
<dbReference type="AlphaFoldDB" id="A0A1A9Z0G7"/>
<dbReference type="PANTHER" id="PTHR30050">
    <property type="entry name" value="CHROMOSOMAL REPLICATION INITIATOR PROTEIN DNAA"/>
    <property type="match status" value="1"/>
</dbReference>
<protein>
    <recommendedName>
        <fullName evidence="1">IstB-like ATP-binding domain-containing protein</fullName>
    </recommendedName>
</protein>
<sequence>IANGWQGLFEPQQAAKPRATSLVNQVATRPSSPAGFIVTRTTDSILNRSQRVTARVSGYAEATIRSFPPMMNIIERLKKIMPKHVQPITTNRDEYFAVVEKISREASQKTVELNRQNRLKYLIGRSGISPLHQDCRFENYQAYTADQRAALHQAIAFAKNFGSSFGGFVFSGSCGTGKNHLAAAIGHCLINKGKSVLCITVADLMMRFRSTYEKHAEWSEEGLLRELCNVDLLVLDEIGIQHRNSDNTQILINQLVDRRTSHKKPIGMLTNLTGEQISGVLGERVLDRMMMDNGIWVNFNWESYRSKVKCHA</sequence>
<evidence type="ECO:0000313" key="3">
    <source>
        <dbReference type="Proteomes" id="UP000092445"/>
    </source>
</evidence>
<dbReference type="InterPro" id="IPR002611">
    <property type="entry name" value="IstB_ATP-bd"/>
</dbReference>
<evidence type="ECO:0000259" key="1">
    <source>
        <dbReference type="Pfam" id="PF01695"/>
    </source>
</evidence>
<keyword evidence="3" id="KW-1185">Reference proteome</keyword>
<dbReference type="EnsemblMetazoa" id="GPAI000254-RA">
    <property type="protein sequence ID" value="GPAI000254-PA"/>
    <property type="gene ID" value="GPAI000254"/>
</dbReference>
<dbReference type="Pfam" id="PF01695">
    <property type="entry name" value="IstB_IS21"/>
    <property type="match status" value="1"/>
</dbReference>
<dbReference type="CDD" id="cd00009">
    <property type="entry name" value="AAA"/>
    <property type="match status" value="1"/>
</dbReference>
<dbReference type="SUPFAM" id="SSF52540">
    <property type="entry name" value="P-loop containing nucleoside triphosphate hydrolases"/>
    <property type="match status" value="1"/>
</dbReference>
<dbReference type="PANTHER" id="PTHR30050:SF4">
    <property type="entry name" value="ATP-BINDING PROTEIN RV3427C IN INSERTION SEQUENCE-RELATED"/>
    <property type="match status" value="1"/>
</dbReference>
<reference evidence="3" key="1">
    <citation type="submission" date="2014-03" db="EMBL/GenBank/DDBJ databases">
        <authorList>
            <person name="Aksoy S."/>
            <person name="Warren W."/>
            <person name="Wilson R.K."/>
        </authorList>
    </citation>
    <scope>NUCLEOTIDE SEQUENCE [LARGE SCALE GENOMIC DNA]</scope>
    <source>
        <strain evidence="3">IAEA</strain>
    </source>
</reference>
<dbReference type="InterPro" id="IPR027417">
    <property type="entry name" value="P-loop_NTPase"/>
</dbReference>
<dbReference type="GO" id="GO:0006260">
    <property type="term" value="P:DNA replication"/>
    <property type="evidence" value="ECO:0007669"/>
    <property type="project" value="TreeGrafter"/>
</dbReference>
<dbReference type="GO" id="GO:0005524">
    <property type="term" value="F:ATP binding"/>
    <property type="evidence" value="ECO:0007669"/>
    <property type="project" value="InterPro"/>
</dbReference>
<organism evidence="2 3">
    <name type="scientific">Glossina pallidipes</name>
    <name type="common">Tsetse fly</name>
    <dbReference type="NCBI Taxonomy" id="7398"/>
    <lineage>
        <taxon>Eukaryota</taxon>
        <taxon>Metazoa</taxon>
        <taxon>Ecdysozoa</taxon>
        <taxon>Arthropoda</taxon>
        <taxon>Hexapoda</taxon>
        <taxon>Insecta</taxon>
        <taxon>Pterygota</taxon>
        <taxon>Neoptera</taxon>
        <taxon>Endopterygota</taxon>
        <taxon>Diptera</taxon>
        <taxon>Brachycera</taxon>
        <taxon>Muscomorpha</taxon>
        <taxon>Hippoboscoidea</taxon>
        <taxon>Glossinidae</taxon>
        <taxon>Glossina</taxon>
    </lineage>
</organism>